<keyword evidence="3" id="KW-1185">Reference proteome</keyword>
<evidence type="ECO:0000313" key="3">
    <source>
        <dbReference type="Proteomes" id="UP000318578"/>
    </source>
</evidence>
<feature type="transmembrane region" description="Helical" evidence="1">
    <location>
        <begin position="41"/>
        <end position="58"/>
    </location>
</feature>
<comment type="caution">
    <text evidence="2">The sequence shown here is derived from an EMBL/GenBank/DDBJ whole genome shotgun (WGS) entry which is preliminary data.</text>
</comment>
<dbReference type="OrthoDB" id="3401220at2"/>
<name>A0A558AD49_9PSEU</name>
<keyword evidence="1" id="KW-1133">Transmembrane helix</keyword>
<reference evidence="2 3" key="1">
    <citation type="submission" date="2019-07" db="EMBL/GenBank/DDBJ databases">
        <title>New species of Amycolatopsis and Streptomyces.</title>
        <authorList>
            <person name="Duangmal K."/>
            <person name="Teo W.F.A."/>
            <person name="Lipun K."/>
        </authorList>
    </citation>
    <scope>NUCLEOTIDE SEQUENCE [LARGE SCALE GENOMIC DNA]</scope>
    <source>
        <strain evidence="2 3">JCM 30562</strain>
    </source>
</reference>
<dbReference type="EMBL" id="VJZA01000020">
    <property type="protein sequence ID" value="TVT22187.1"/>
    <property type="molecule type" value="Genomic_DNA"/>
</dbReference>
<organism evidence="2 3">
    <name type="scientific">Amycolatopsis acidiphila</name>
    <dbReference type="NCBI Taxonomy" id="715473"/>
    <lineage>
        <taxon>Bacteria</taxon>
        <taxon>Bacillati</taxon>
        <taxon>Actinomycetota</taxon>
        <taxon>Actinomycetes</taxon>
        <taxon>Pseudonocardiales</taxon>
        <taxon>Pseudonocardiaceae</taxon>
        <taxon>Amycolatopsis</taxon>
    </lineage>
</organism>
<gene>
    <name evidence="2" type="ORF">FNH06_14575</name>
</gene>
<dbReference type="InterPro" id="IPR024341">
    <property type="entry name" value="DUF2631"/>
</dbReference>
<sequence>MIVATKAVVKRQQSEVGKVDPRDEPSAEWGWHGGFPKASRIAGWFSVVVLLVMIYNNHENNTENVWLVGTAIGIAIALLVDMRKQRTAWRR</sequence>
<accession>A0A558AD49</accession>
<dbReference type="AlphaFoldDB" id="A0A558AD49"/>
<protein>
    <submittedName>
        <fullName evidence="2">DUF2631 domain-containing protein</fullName>
    </submittedName>
</protein>
<dbReference type="Proteomes" id="UP000318578">
    <property type="component" value="Unassembled WGS sequence"/>
</dbReference>
<proteinExistence type="predicted"/>
<keyword evidence="1" id="KW-0472">Membrane</keyword>
<keyword evidence="1" id="KW-0812">Transmembrane</keyword>
<evidence type="ECO:0000256" key="1">
    <source>
        <dbReference type="SAM" id="Phobius"/>
    </source>
</evidence>
<dbReference type="Pfam" id="PF10939">
    <property type="entry name" value="DUF2631"/>
    <property type="match status" value="1"/>
</dbReference>
<evidence type="ECO:0000313" key="2">
    <source>
        <dbReference type="EMBL" id="TVT22187.1"/>
    </source>
</evidence>
<feature type="transmembrane region" description="Helical" evidence="1">
    <location>
        <begin position="64"/>
        <end position="82"/>
    </location>
</feature>